<evidence type="ECO:0000313" key="2">
    <source>
        <dbReference type="EMBL" id="MDT0267990.1"/>
    </source>
</evidence>
<sequence>MKLFEWLTGRCKKSQEPKPTIVLVHGAFEDAGAWSGVTGRLQRCGYRVVAPPVPLRGVAADVAYLDSAIKALDGPVVLAGHSYGGVLVTELAARNAEKVRALVYVAAFIPDAGETVNALNAEFPGSLLGPETTYTVDHAGGSDMYAKPESYKQLLADDRSSRAVAVTAAGQRPIDTAALTEQTTAGAPAEIPKFAIVATRDNAVPTQAQQHQAERARAEVSRVRASHDVPTSHPAFVARVIKTAIRQSEKGARGLGDE</sequence>
<dbReference type="Pfam" id="PF12697">
    <property type="entry name" value="Abhydrolase_6"/>
    <property type="match status" value="1"/>
</dbReference>
<keyword evidence="2" id="KW-0378">Hydrolase</keyword>
<organism evidence="2 3">
    <name type="scientific">Streptomyces chisholmiae</name>
    <dbReference type="NCBI Taxonomy" id="3075540"/>
    <lineage>
        <taxon>Bacteria</taxon>
        <taxon>Bacillati</taxon>
        <taxon>Actinomycetota</taxon>
        <taxon>Actinomycetes</taxon>
        <taxon>Kitasatosporales</taxon>
        <taxon>Streptomycetaceae</taxon>
        <taxon>Streptomyces</taxon>
    </lineage>
</organism>
<gene>
    <name evidence="2" type="ORF">RM844_17050</name>
</gene>
<comment type="caution">
    <text evidence="2">The sequence shown here is derived from an EMBL/GenBank/DDBJ whole genome shotgun (WGS) entry which is preliminary data.</text>
</comment>
<proteinExistence type="predicted"/>
<dbReference type="RefSeq" id="WP_311668073.1">
    <property type="nucleotide sequence ID" value="NZ_JAVREO010000009.1"/>
</dbReference>
<dbReference type="Gene3D" id="3.40.50.1820">
    <property type="entry name" value="alpha/beta hydrolase"/>
    <property type="match status" value="1"/>
</dbReference>
<dbReference type="PANTHER" id="PTHR37017">
    <property type="entry name" value="AB HYDROLASE-1 DOMAIN-CONTAINING PROTEIN-RELATED"/>
    <property type="match status" value="1"/>
</dbReference>
<feature type="domain" description="AB hydrolase-1" evidence="1">
    <location>
        <begin position="21"/>
        <end position="239"/>
    </location>
</feature>
<dbReference type="SUPFAM" id="SSF53474">
    <property type="entry name" value="alpha/beta-Hydrolases"/>
    <property type="match status" value="1"/>
</dbReference>
<dbReference type="GO" id="GO:0016787">
    <property type="term" value="F:hydrolase activity"/>
    <property type="evidence" value="ECO:0007669"/>
    <property type="project" value="UniProtKB-KW"/>
</dbReference>
<dbReference type="InterPro" id="IPR000073">
    <property type="entry name" value="AB_hydrolase_1"/>
</dbReference>
<reference evidence="3" key="1">
    <citation type="submission" date="2023-07" db="EMBL/GenBank/DDBJ databases">
        <title>30 novel species of actinomycetes from the DSMZ collection.</title>
        <authorList>
            <person name="Nouioui I."/>
        </authorList>
    </citation>
    <scope>NUCLEOTIDE SEQUENCE [LARGE SCALE GENOMIC DNA]</scope>
    <source>
        <strain evidence="3">DSM 44915</strain>
    </source>
</reference>
<keyword evidence="3" id="KW-1185">Reference proteome</keyword>
<dbReference type="InterPro" id="IPR052897">
    <property type="entry name" value="Sec-Metab_Biosynth_Hydrolase"/>
</dbReference>
<accession>A0ABU2JSL4</accession>
<dbReference type="InterPro" id="IPR029058">
    <property type="entry name" value="AB_hydrolase_fold"/>
</dbReference>
<evidence type="ECO:0000313" key="3">
    <source>
        <dbReference type="Proteomes" id="UP001183410"/>
    </source>
</evidence>
<dbReference type="PANTHER" id="PTHR37017:SF11">
    <property type="entry name" value="ESTERASE_LIPASE_THIOESTERASE DOMAIN-CONTAINING PROTEIN"/>
    <property type="match status" value="1"/>
</dbReference>
<dbReference type="EMBL" id="JAVREO010000009">
    <property type="protein sequence ID" value="MDT0267990.1"/>
    <property type="molecule type" value="Genomic_DNA"/>
</dbReference>
<evidence type="ECO:0000259" key="1">
    <source>
        <dbReference type="Pfam" id="PF12697"/>
    </source>
</evidence>
<protein>
    <submittedName>
        <fullName evidence="2">Alpha/beta hydrolase</fullName>
    </submittedName>
</protein>
<name>A0ABU2JSL4_9ACTN</name>
<dbReference type="Proteomes" id="UP001183410">
    <property type="component" value="Unassembled WGS sequence"/>
</dbReference>